<proteinExistence type="predicted"/>
<name>A0A6J6J3D5_9ZZZZ</name>
<gene>
    <name evidence="6" type="ORF">UFOPK1908_01482</name>
</gene>
<dbReference type="GO" id="GO:0016020">
    <property type="term" value="C:membrane"/>
    <property type="evidence" value="ECO:0007669"/>
    <property type="project" value="UniProtKB-SubCell"/>
</dbReference>
<evidence type="ECO:0000256" key="3">
    <source>
        <dbReference type="ARBA" id="ARBA00022989"/>
    </source>
</evidence>
<keyword evidence="4 5" id="KW-0472">Membrane</keyword>
<feature type="transmembrane region" description="Helical" evidence="5">
    <location>
        <begin position="95"/>
        <end position="113"/>
    </location>
</feature>
<protein>
    <submittedName>
        <fullName evidence="6">Unannotated protein</fullName>
    </submittedName>
</protein>
<reference evidence="6" key="1">
    <citation type="submission" date="2020-05" db="EMBL/GenBank/DDBJ databases">
        <authorList>
            <person name="Chiriac C."/>
            <person name="Salcher M."/>
            <person name="Ghai R."/>
            <person name="Kavagutti S V."/>
        </authorList>
    </citation>
    <scope>NUCLEOTIDE SEQUENCE</scope>
</reference>
<dbReference type="Pfam" id="PF13564">
    <property type="entry name" value="DoxX_2"/>
    <property type="match status" value="1"/>
</dbReference>
<dbReference type="AlphaFoldDB" id="A0A6J6J3D5"/>
<evidence type="ECO:0000256" key="1">
    <source>
        <dbReference type="ARBA" id="ARBA00004141"/>
    </source>
</evidence>
<dbReference type="EMBL" id="CAEZVB010000111">
    <property type="protein sequence ID" value="CAB4631330.1"/>
    <property type="molecule type" value="Genomic_DNA"/>
</dbReference>
<comment type="subcellular location">
    <subcellularLocation>
        <location evidence="1">Membrane</location>
        <topology evidence="1">Multi-pass membrane protein</topology>
    </subcellularLocation>
</comment>
<evidence type="ECO:0000256" key="2">
    <source>
        <dbReference type="ARBA" id="ARBA00022692"/>
    </source>
</evidence>
<feature type="transmembrane region" description="Helical" evidence="5">
    <location>
        <begin position="50"/>
        <end position="83"/>
    </location>
</feature>
<sequence>MALLIFAAILGLMTVVSGFGKLSMKDNVVEMLNHVGLNERQIRLLGTVEILGAIGLLFGIWLPLLGLLAALGFVAYFLGAVIAHIRVRDGIKDMAPAILLTVLSIIVTVLQFSR</sequence>
<keyword evidence="2 5" id="KW-0812">Transmembrane</keyword>
<organism evidence="6">
    <name type="scientific">freshwater metagenome</name>
    <dbReference type="NCBI Taxonomy" id="449393"/>
    <lineage>
        <taxon>unclassified sequences</taxon>
        <taxon>metagenomes</taxon>
        <taxon>ecological metagenomes</taxon>
    </lineage>
</organism>
<dbReference type="InterPro" id="IPR032808">
    <property type="entry name" value="DoxX"/>
</dbReference>
<keyword evidence="3 5" id="KW-1133">Transmembrane helix</keyword>
<accession>A0A6J6J3D5</accession>
<evidence type="ECO:0000256" key="5">
    <source>
        <dbReference type="SAM" id="Phobius"/>
    </source>
</evidence>
<evidence type="ECO:0000313" key="6">
    <source>
        <dbReference type="EMBL" id="CAB4631330.1"/>
    </source>
</evidence>
<evidence type="ECO:0000256" key="4">
    <source>
        <dbReference type="ARBA" id="ARBA00023136"/>
    </source>
</evidence>